<protein>
    <submittedName>
        <fullName evidence="1">Uncharacterized protein</fullName>
    </submittedName>
</protein>
<organism evidence="1">
    <name type="scientific">marine sediment metagenome</name>
    <dbReference type="NCBI Taxonomy" id="412755"/>
    <lineage>
        <taxon>unclassified sequences</taxon>
        <taxon>metagenomes</taxon>
        <taxon>ecological metagenomes</taxon>
    </lineage>
</organism>
<proteinExistence type="predicted"/>
<feature type="non-terminal residue" evidence="1">
    <location>
        <position position="1"/>
    </location>
</feature>
<dbReference type="EMBL" id="BARV01011549">
    <property type="protein sequence ID" value="GAI09315.1"/>
    <property type="molecule type" value="Genomic_DNA"/>
</dbReference>
<name>X1M3R4_9ZZZZ</name>
<comment type="caution">
    <text evidence="1">The sequence shown here is derived from an EMBL/GenBank/DDBJ whole genome shotgun (WGS) entry which is preliminary data.</text>
</comment>
<evidence type="ECO:0000313" key="1">
    <source>
        <dbReference type="EMBL" id="GAI09315.1"/>
    </source>
</evidence>
<dbReference type="AlphaFoldDB" id="X1M3R4"/>
<accession>X1M3R4</accession>
<sequence length="36" mass="3916">EEELHSMGKGLDSGIGWDLDVVLDTAIDEAVEICKK</sequence>
<reference evidence="1" key="1">
    <citation type="journal article" date="2014" name="Front. Microbiol.">
        <title>High frequency of phylogenetically diverse reductive dehalogenase-homologous genes in deep subseafloor sedimentary metagenomes.</title>
        <authorList>
            <person name="Kawai M."/>
            <person name="Futagami T."/>
            <person name="Toyoda A."/>
            <person name="Takaki Y."/>
            <person name="Nishi S."/>
            <person name="Hori S."/>
            <person name="Arai W."/>
            <person name="Tsubouchi T."/>
            <person name="Morono Y."/>
            <person name="Uchiyama I."/>
            <person name="Ito T."/>
            <person name="Fujiyama A."/>
            <person name="Inagaki F."/>
            <person name="Takami H."/>
        </authorList>
    </citation>
    <scope>NUCLEOTIDE SEQUENCE</scope>
    <source>
        <strain evidence="1">Expedition CK06-06</strain>
    </source>
</reference>
<gene>
    <name evidence="1" type="ORF">S06H3_21851</name>
</gene>